<feature type="modified residue" description="4-aspartylphosphate" evidence="4">
    <location>
        <position position="994"/>
    </location>
</feature>
<name>A0ABU9BUB5_9BURK</name>
<keyword evidence="3 4" id="KW-0597">Phosphoprotein</keyword>
<dbReference type="RefSeq" id="WP_341427991.1">
    <property type="nucleotide sequence ID" value="NZ_JBBUTG010000018.1"/>
</dbReference>
<dbReference type="SUPFAM" id="SSF47384">
    <property type="entry name" value="Homodimeric domain of signal transducing histidine kinase"/>
    <property type="match status" value="1"/>
</dbReference>
<evidence type="ECO:0000313" key="11">
    <source>
        <dbReference type="Proteomes" id="UP001371218"/>
    </source>
</evidence>
<feature type="domain" description="PAS" evidence="8">
    <location>
        <begin position="567"/>
        <end position="613"/>
    </location>
</feature>
<sequence length="1083" mass="120244">MSTSHSSPDGRHGEPEHPPFLRGGGQMGNLIRRHDWTSTPLGDFSQWPAALRTSLRILLTTNHPVFIFWGPQLICFYNDAYSRSLGPEKHPVMLGEPAQRHWQEIWPTIGPQIEHVMSGGGATWHENQLVPIIRNGALQQVYWTYSYGPIDDDSAPHSVGGVLVLCTETTRHVQQAERIEAQERRWRELFNMAPGFICVLKGPEHRYEYVNVRYMEVAAQRAVIGRTVRECLPELAAQGFVAVLDGVYASGEAYTARAARVALRDETGIERTCYLSFVYQPIRDESGSVIGIFVEGHDVTEEARATAALTDTLASITDGFVALDEDWRFVFVNPEAERLLGQSGSDLLGRTHWHVFPGMSGSVLESHFRHAASGEFRAFDFFYDHWQRWFEVRCYPRRGGGVALYFQDVTSRRQAEALRSEAEQRERERAEELEALMESVPAFIWITHDPRCEHVTGNLNSYRLLGMDPGANATATPGGVDAPRRHFREYIDGRPADPQDLSLQRAARTGRATVPGAVTMVFDDGSRRHLWGGAAPLHDRVGNVRGAVAAFVDVTELRDAQRLLEIRELQLQTITDNSPDILARFDRERRHVYVNQAIERVTGRRRDEFIGRTSEELGLPALQVLEWNSALDRVFQTGQAERLEFSMEGPDGHRRSYVSRLIPEPALDGEVPHVVAIVQDVTEQREAERAIRDAERRKDEFIATLAHELRNPLAPLRTSLHILERSDDPKTLARVLAMMQRQLTHMVRLVDDLMDVSRISAGKMVLQRTMLKLQSVIDAVLESSRPSIESAKHRLEVSLDPDPLMVEGDAARLAQVLGNLLHNAVKYTPDGGRIVLRAWREGDTVLVAVKDDGIGIPPERQVDVFRMFTQMNTSLDRSQGGLGIGLALARNIVELHGGTIAVASQGLGRGSEFTVRLPSALGVTGSPTPTPAAAAAQPVGASALRLMLIDDNRDAADSFAVLLRLGGHEVRVAYDGLEGLAIVQQWRPHVVFADIGMPGMNGHEIARRLRAWDPEHRLLLVAVTGWGTEKDQNESRAAGFDRHMTKPVDLGQIEEVLSAVAALATEHGSAGPAEDGRGALPSG</sequence>
<dbReference type="InterPro" id="IPR000700">
    <property type="entry name" value="PAS-assoc_C"/>
</dbReference>
<comment type="caution">
    <text evidence="10">The sequence shown here is derived from an EMBL/GenBank/DDBJ whole genome shotgun (WGS) entry which is preliminary data.</text>
</comment>
<dbReference type="InterPro" id="IPR035965">
    <property type="entry name" value="PAS-like_dom_sf"/>
</dbReference>
<dbReference type="SUPFAM" id="SSF55785">
    <property type="entry name" value="PYP-like sensor domain (PAS domain)"/>
    <property type="match status" value="4"/>
</dbReference>
<feature type="domain" description="PAC" evidence="9">
    <location>
        <begin position="257"/>
        <end position="311"/>
    </location>
</feature>
<reference evidence="10 11" key="1">
    <citation type="submission" date="2024-04" db="EMBL/GenBank/DDBJ databases">
        <title>Novel species of the genus Ideonella isolated from streams.</title>
        <authorList>
            <person name="Lu H."/>
        </authorList>
    </citation>
    <scope>NUCLEOTIDE SEQUENCE [LARGE SCALE GENOMIC DNA]</scope>
    <source>
        <strain evidence="10 11">DXS29W</strain>
    </source>
</reference>
<evidence type="ECO:0000256" key="3">
    <source>
        <dbReference type="ARBA" id="ARBA00022553"/>
    </source>
</evidence>
<feature type="compositionally biased region" description="Basic and acidic residues" evidence="5">
    <location>
        <begin position="8"/>
        <end position="19"/>
    </location>
</feature>
<dbReference type="InterPro" id="IPR000014">
    <property type="entry name" value="PAS"/>
</dbReference>
<dbReference type="Gene3D" id="3.40.50.2300">
    <property type="match status" value="1"/>
</dbReference>
<dbReference type="SMART" id="SM00091">
    <property type="entry name" value="PAS"/>
    <property type="match status" value="3"/>
</dbReference>
<dbReference type="InterPro" id="IPR011006">
    <property type="entry name" value="CheY-like_superfamily"/>
</dbReference>
<dbReference type="Gene3D" id="1.10.287.130">
    <property type="match status" value="1"/>
</dbReference>
<evidence type="ECO:0000259" key="9">
    <source>
        <dbReference type="PROSITE" id="PS50113"/>
    </source>
</evidence>
<feature type="domain" description="Response regulatory" evidence="7">
    <location>
        <begin position="945"/>
        <end position="1061"/>
    </location>
</feature>
<dbReference type="EMBL" id="JBBUTG010000018">
    <property type="protein sequence ID" value="MEK8033565.1"/>
    <property type="molecule type" value="Genomic_DNA"/>
</dbReference>
<dbReference type="InterPro" id="IPR036097">
    <property type="entry name" value="HisK_dim/P_sf"/>
</dbReference>
<dbReference type="PROSITE" id="PS50112">
    <property type="entry name" value="PAS"/>
    <property type="match status" value="2"/>
</dbReference>
<organism evidence="10 11">
    <name type="scientific">Ideonella lacteola</name>
    <dbReference type="NCBI Taxonomy" id="2984193"/>
    <lineage>
        <taxon>Bacteria</taxon>
        <taxon>Pseudomonadati</taxon>
        <taxon>Pseudomonadota</taxon>
        <taxon>Betaproteobacteria</taxon>
        <taxon>Burkholderiales</taxon>
        <taxon>Sphaerotilaceae</taxon>
        <taxon>Ideonella</taxon>
    </lineage>
</organism>
<dbReference type="Pfam" id="PF02518">
    <property type="entry name" value="HATPase_c"/>
    <property type="match status" value="1"/>
</dbReference>
<dbReference type="PRINTS" id="PR00344">
    <property type="entry name" value="BCTRLSENSOR"/>
</dbReference>
<evidence type="ECO:0000259" key="6">
    <source>
        <dbReference type="PROSITE" id="PS50109"/>
    </source>
</evidence>
<feature type="region of interest" description="Disordered" evidence="5">
    <location>
        <begin position="1"/>
        <end position="24"/>
    </location>
</feature>
<dbReference type="InterPro" id="IPR004358">
    <property type="entry name" value="Sig_transdc_His_kin-like_C"/>
</dbReference>
<dbReference type="CDD" id="cd17580">
    <property type="entry name" value="REC_2_DhkD-like"/>
    <property type="match status" value="1"/>
</dbReference>
<dbReference type="PROSITE" id="PS50113">
    <property type="entry name" value="PAC"/>
    <property type="match status" value="3"/>
</dbReference>
<evidence type="ECO:0000256" key="1">
    <source>
        <dbReference type="ARBA" id="ARBA00000085"/>
    </source>
</evidence>
<dbReference type="Pfam" id="PF00072">
    <property type="entry name" value="Response_reg"/>
    <property type="match status" value="1"/>
</dbReference>
<evidence type="ECO:0000256" key="5">
    <source>
        <dbReference type="SAM" id="MobiDB-lite"/>
    </source>
</evidence>
<dbReference type="Gene3D" id="3.30.450.20">
    <property type="entry name" value="PAS domain"/>
    <property type="match status" value="5"/>
</dbReference>
<dbReference type="CDD" id="cd16922">
    <property type="entry name" value="HATPase_EvgS-ArcB-TorS-like"/>
    <property type="match status" value="1"/>
</dbReference>
<comment type="catalytic activity">
    <reaction evidence="1">
        <text>ATP + protein L-histidine = ADP + protein N-phospho-L-histidine.</text>
        <dbReference type="EC" id="2.7.13.3"/>
    </reaction>
</comment>
<feature type="domain" description="PAC" evidence="9">
    <location>
        <begin position="514"/>
        <end position="566"/>
    </location>
</feature>
<dbReference type="Pfam" id="PF00512">
    <property type="entry name" value="HisKA"/>
    <property type="match status" value="1"/>
</dbReference>
<dbReference type="SMART" id="SM00086">
    <property type="entry name" value="PAC"/>
    <property type="match status" value="3"/>
</dbReference>
<dbReference type="EC" id="2.7.13.3" evidence="2"/>
<dbReference type="SMART" id="SM00388">
    <property type="entry name" value="HisKA"/>
    <property type="match status" value="1"/>
</dbReference>
<evidence type="ECO:0000256" key="2">
    <source>
        <dbReference type="ARBA" id="ARBA00012438"/>
    </source>
</evidence>
<evidence type="ECO:0000313" key="10">
    <source>
        <dbReference type="EMBL" id="MEK8033565.1"/>
    </source>
</evidence>
<dbReference type="Gene3D" id="3.30.565.10">
    <property type="entry name" value="Histidine kinase-like ATPase, C-terminal domain"/>
    <property type="match status" value="1"/>
</dbReference>
<dbReference type="PROSITE" id="PS50109">
    <property type="entry name" value="HIS_KIN"/>
    <property type="match status" value="1"/>
</dbReference>
<accession>A0ABU9BUB5</accession>
<dbReference type="InterPro" id="IPR001610">
    <property type="entry name" value="PAC"/>
</dbReference>
<dbReference type="InterPro" id="IPR003594">
    <property type="entry name" value="HATPase_dom"/>
</dbReference>
<feature type="domain" description="PAS" evidence="8">
    <location>
        <begin position="305"/>
        <end position="351"/>
    </location>
</feature>
<dbReference type="SMART" id="SM00448">
    <property type="entry name" value="REC"/>
    <property type="match status" value="1"/>
</dbReference>
<dbReference type="Proteomes" id="UP001371218">
    <property type="component" value="Unassembled WGS sequence"/>
</dbReference>
<dbReference type="PANTHER" id="PTHR43547">
    <property type="entry name" value="TWO-COMPONENT HISTIDINE KINASE"/>
    <property type="match status" value="1"/>
</dbReference>
<dbReference type="InterPro" id="IPR005467">
    <property type="entry name" value="His_kinase_dom"/>
</dbReference>
<protein>
    <recommendedName>
        <fullName evidence="2">histidine kinase</fullName>
        <ecNumber evidence="2">2.7.13.3</ecNumber>
    </recommendedName>
</protein>
<evidence type="ECO:0000259" key="8">
    <source>
        <dbReference type="PROSITE" id="PS50112"/>
    </source>
</evidence>
<dbReference type="CDD" id="cd00130">
    <property type="entry name" value="PAS"/>
    <property type="match status" value="2"/>
</dbReference>
<keyword evidence="11" id="KW-1185">Reference proteome</keyword>
<dbReference type="SUPFAM" id="SSF52172">
    <property type="entry name" value="CheY-like"/>
    <property type="match status" value="1"/>
</dbReference>
<dbReference type="CDD" id="cd00082">
    <property type="entry name" value="HisKA"/>
    <property type="match status" value="1"/>
</dbReference>
<proteinExistence type="predicted"/>
<dbReference type="PROSITE" id="PS50110">
    <property type="entry name" value="RESPONSE_REGULATORY"/>
    <property type="match status" value="1"/>
</dbReference>
<evidence type="ECO:0000259" key="7">
    <source>
        <dbReference type="PROSITE" id="PS50110"/>
    </source>
</evidence>
<dbReference type="SUPFAM" id="SSF55874">
    <property type="entry name" value="ATPase domain of HSP90 chaperone/DNA topoisomerase II/histidine kinase"/>
    <property type="match status" value="1"/>
</dbReference>
<dbReference type="NCBIfam" id="TIGR00229">
    <property type="entry name" value="sensory_box"/>
    <property type="match status" value="2"/>
</dbReference>
<dbReference type="Pfam" id="PF08448">
    <property type="entry name" value="PAS_4"/>
    <property type="match status" value="3"/>
</dbReference>
<dbReference type="InterPro" id="IPR003661">
    <property type="entry name" value="HisK_dim/P_dom"/>
</dbReference>
<dbReference type="InterPro" id="IPR036890">
    <property type="entry name" value="HATPase_C_sf"/>
</dbReference>
<dbReference type="InterPro" id="IPR001789">
    <property type="entry name" value="Sig_transdc_resp-reg_receiver"/>
</dbReference>
<dbReference type="PANTHER" id="PTHR43547:SF2">
    <property type="entry name" value="HYBRID SIGNAL TRANSDUCTION HISTIDINE KINASE C"/>
    <property type="match status" value="1"/>
</dbReference>
<evidence type="ECO:0000256" key="4">
    <source>
        <dbReference type="PROSITE-ProRule" id="PRU00169"/>
    </source>
</evidence>
<dbReference type="SMART" id="SM00387">
    <property type="entry name" value="HATPase_c"/>
    <property type="match status" value="1"/>
</dbReference>
<gene>
    <name evidence="10" type="ORF">AACH06_22315</name>
</gene>
<feature type="domain" description="PAC" evidence="9">
    <location>
        <begin position="641"/>
        <end position="693"/>
    </location>
</feature>
<feature type="domain" description="Histidine kinase" evidence="6">
    <location>
        <begin position="704"/>
        <end position="921"/>
    </location>
</feature>
<dbReference type="InterPro" id="IPR013656">
    <property type="entry name" value="PAS_4"/>
</dbReference>